<sequence>MSRITPQLQAAARSAYRNLYRASTSTFAGDNEVLLAFRRKMRADALQRKGQTDPKTYEESVKLGNEVATILRRNFVQARNIASDTGGRWKIRITEHTELGNNDSIKNPPPMPIRGKGRRVNCQPDPEPSLEPTVPPPSPNRKLNYSQLKRAHANRVIPDLKESDLEESFVRGKVPTRDGPGGQSINKTNNNVQLLHKPTGIQVKCQETRSLQQNRKTARKILLEKASYRPWQLDRLYNPGLSKGDLKRARERERDRRRRKKARKVAASEDESTE</sequence>
<dbReference type="Proteomes" id="UP000886501">
    <property type="component" value="Unassembled WGS sequence"/>
</dbReference>
<dbReference type="EMBL" id="MU117980">
    <property type="protein sequence ID" value="KAF9650921.1"/>
    <property type="molecule type" value="Genomic_DNA"/>
</dbReference>
<organism evidence="1 2">
    <name type="scientific">Thelephora ganbajun</name>
    <name type="common">Ganba fungus</name>
    <dbReference type="NCBI Taxonomy" id="370292"/>
    <lineage>
        <taxon>Eukaryota</taxon>
        <taxon>Fungi</taxon>
        <taxon>Dikarya</taxon>
        <taxon>Basidiomycota</taxon>
        <taxon>Agaricomycotina</taxon>
        <taxon>Agaricomycetes</taxon>
        <taxon>Thelephorales</taxon>
        <taxon>Thelephoraceae</taxon>
        <taxon>Thelephora</taxon>
    </lineage>
</organism>
<accession>A0ACB6ZND2</accession>
<evidence type="ECO:0000313" key="2">
    <source>
        <dbReference type="Proteomes" id="UP000886501"/>
    </source>
</evidence>
<name>A0ACB6ZND2_THEGA</name>
<reference evidence="1" key="1">
    <citation type="submission" date="2019-10" db="EMBL/GenBank/DDBJ databases">
        <authorList>
            <consortium name="DOE Joint Genome Institute"/>
            <person name="Kuo A."/>
            <person name="Miyauchi S."/>
            <person name="Kiss E."/>
            <person name="Drula E."/>
            <person name="Kohler A."/>
            <person name="Sanchez-Garcia M."/>
            <person name="Andreopoulos B."/>
            <person name="Barry K.W."/>
            <person name="Bonito G."/>
            <person name="Buee M."/>
            <person name="Carver A."/>
            <person name="Chen C."/>
            <person name="Cichocki N."/>
            <person name="Clum A."/>
            <person name="Culley D."/>
            <person name="Crous P.W."/>
            <person name="Fauchery L."/>
            <person name="Girlanda M."/>
            <person name="Hayes R."/>
            <person name="Keri Z."/>
            <person name="Labutti K."/>
            <person name="Lipzen A."/>
            <person name="Lombard V."/>
            <person name="Magnuson J."/>
            <person name="Maillard F."/>
            <person name="Morin E."/>
            <person name="Murat C."/>
            <person name="Nolan M."/>
            <person name="Ohm R."/>
            <person name="Pangilinan J."/>
            <person name="Pereira M."/>
            <person name="Perotto S."/>
            <person name="Peter M."/>
            <person name="Riley R."/>
            <person name="Sitrit Y."/>
            <person name="Stielow B."/>
            <person name="Szollosi G."/>
            <person name="Zifcakova L."/>
            <person name="Stursova M."/>
            <person name="Spatafora J.W."/>
            <person name="Tedersoo L."/>
            <person name="Vaario L.-M."/>
            <person name="Yamada A."/>
            <person name="Yan M."/>
            <person name="Wang P."/>
            <person name="Xu J."/>
            <person name="Bruns T."/>
            <person name="Baldrian P."/>
            <person name="Vilgalys R."/>
            <person name="Henrissat B."/>
            <person name="Grigoriev I.V."/>
            <person name="Hibbett D."/>
            <person name="Nagy L.G."/>
            <person name="Martin F.M."/>
        </authorList>
    </citation>
    <scope>NUCLEOTIDE SEQUENCE</scope>
    <source>
        <strain evidence="1">P2</strain>
    </source>
</reference>
<evidence type="ECO:0000313" key="1">
    <source>
        <dbReference type="EMBL" id="KAF9650921.1"/>
    </source>
</evidence>
<proteinExistence type="predicted"/>
<keyword evidence="2" id="KW-1185">Reference proteome</keyword>
<reference evidence="1" key="2">
    <citation type="journal article" date="2020" name="Nat. Commun.">
        <title>Large-scale genome sequencing of mycorrhizal fungi provides insights into the early evolution of symbiotic traits.</title>
        <authorList>
            <person name="Miyauchi S."/>
            <person name="Kiss E."/>
            <person name="Kuo A."/>
            <person name="Drula E."/>
            <person name="Kohler A."/>
            <person name="Sanchez-Garcia M."/>
            <person name="Morin E."/>
            <person name="Andreopoulos B."/>
            <person name="Barry K.W."/>
            <person name="Bonito G."/>
            <person name="Buee M."/>
            <person name="Carver A."/>
            <person name="Chen C."/>
            <person name="Cichocki N."/>
            <person name="Clum A."/>
            <person name="Culley D."/>
            <person name="Crous P.W."/>
            <person name="Fauchery L."/>
            <person name="Girlanda M."/>
            <person name="Hayes R.D."/>
            <person name="Keri Z."/>
            <person name="LaButti K."/>
            <person name="Lipzen A."/>
            <person name="Lombard V."/>
            <person name="Magnuson J."/>
            <person name="Maillard F."/>
            <person name="Murat C."/>
            <person name="Nolan M."/>
            <person name="Ohm R.A."/>
            <person name="Pangilinan J."/>
            <person name="Pereira M.F."/>
            <person name="Perotto S."/>
            <person name="Peter M."/>
            <person name="Pfister S."/>
            <person name="Riley R."/>
            <person name="Sitrit Y."/>
            <person name="Stielow J.B."/>
            <person name="Szollosi G."/>
            <person name="Zifcakova L."/>
            <person name="Stursova M."/>
            <person name="Spatafora J.W."/>
            <person name="Tedersoo L."/>
            <person name="Vaario L.M."/>
            <person name="Yamada A."/>
            <person name="Yan M."/>
            <person name="Wang P."/>
            <person name="Xu J."/>
            <person name="Bruns T."/>
            <person name="Baldrian P."/>
            <person name="Vilgalys R."/>
            <person name="Dunand C."/>
            <person name="Henrissat B."/>
            <person name="Grigoriev I.V."/>
            <person name="Hibbett D."/>
            <person name="Nagy L.G."/>
            <person name="Martin F.M."/>
        </authorList>
    </citation>
    <scope>NUCLEOTIDE SEQUENCE</scope>
    <source>
        <strain evidence="1">P2</strain>
    </source>
</reference>
<gene>
    <name evidence="1" type="ORF">BDM02DRAFT_3140328</name>
</gene>
<comment type="caution">
    <text evidence="1">The sequence shown here is derived from an EMBL/GenBank/DDBJ whole genome shotgun (WGS) entry which is preliminary data.</text>
</comment>
<protein>
    <submittedName>
        <fullName evidence="1">Uncharacterized protein</fullName>
    </submittedName>
</protein>